<dbReference type="Gene3D" id="1.25.40.10">
    <property type="entry name" value="Tetratricopeptide repeat domain"/>
    <property type="match status" value="1"/>
</dbReference>
<proteinExistence type="predicted"/>
<dbReference type="InterPro" id="IPR011990">
    <property type="entry name" value="TPR-like_helical_dom_sf"/>
</dbReference>
<feature type="chain" id="PRO_5047456678" description="Tetratricopeptide repeat-containing protein" evidence="1">
    <location>
        <begin position="19"/>
        <end position="235"/>
    </location>
</feature>
<keyword evidence="3" id="KW-1185">Reference proteome</keyword>
<protein>
    <recommendedName>
        <fullName evidence="4">Tetratricopeptide repeat-containing protein</fullName>
    </recommendedName>
</protein>
<evidence type="ECO:0008006" key="4">
    <source>
        <dbReference type="Google" id="ProtNLM"/>
    </source>
</evidence>
<name>A0ABU8CBU3_9GAMM</name>
<organism evidence="2 3">
    <name type="scientific">Rheinheimera muenzenbergensis</name>
    <dbReference type="NCBI Taxonomy" id="1193628"/>
    <lineage>
        <taxon>Bacteria</taxon>
        <taxon>Pseudomonadati</taxon>
        <taxon>Pseudomonadota</taxon>
        <taxon>Gammaproteobacteria</taxon>
        <taxon>Chromatiales</taxon>
        <taxon>Chromatiaceae</taxon>
        <taxon>Rheinheimera</taxon>
    </lineage>
</organism>
<feature type="signal peptide" evidence="1">
    <location>
        <begin position="1"/>
        <end position="18"/>
    </location>
</feature>
<reference evidence="2 3" key="1">
    <citation type="journal article" date="2023" name="Ecotoxicol. Environ. Saf.">
        <title>Mercury remediation potential of mercury-resistant strain Rheinheimera metallidurans sp. nov. isolated from a municipal waste dumping site.</title>
        <authorList>
            <person name="Yadav V."/>
            <person name="Manjhi A."/>
            <person name="Vadakedath N."/>
        </authorList>
    </citation>
    <scope>NUCLEOTIDE SEQUENCE [LARGE SCALE GENOMIC DNA]</scope>
    <source>
        <strain evidence="2 3">E-49</strain>
    </source>
</reference>
<evidence type="ECO:0000256" key="1">
    <source>
        <dbReference type="SAM" id="SignalP"/>
    </source>
</evidence>
<dbReference type="Proteomes" id="UP001375382">
    <property type="component" value="Unassembled WGS sequence"/>
</dbReference>
<comment type="caution">
    <text evidence="2">The sequence shown here is derived from an EMBL/GenBank/DDBJ whole genome shotgun (WGS) entry which is preliminary data.</text>
</comment>
<sequence>MVRWIILLFFFASCHVAAFEFSVTESEFNSWDKRCKTAYAGSIVGRNSRFFRDMTPQQSAEARKFGEAAGGAWHYCAGLILLQRAASTIGNERNSNLQSALLEIRFTYNKIKPEHPWYAEVHIDYAKALITSGDKRDGFAVLNRLIQTLPDNSLPYTALAFYLRRENKLEQAIECLQSAPELLKNDSAELNYFLGWYSMEAGNIGGAVDYAKRAYALNYPVQALRQRLAQQGHNL</sequence>
<keyword evidence="1" id="KW-0732">Signal</keyword>
<gene>
    <name evidence="2" type="ORF">MN202_17195</name>
</gene>
<evidence type="ECO:0000313" key="3">
    <source>
        <dbReference type="Proteomes" id="UP001375382"/>
    </source>
</evidence>
<accession>A0ABU8CBU3</accession>
<dbReference type="RefSeq" id="WP_335737380.1">
    <property type="nucleotide sequence ID" value="NZ_JALAAR010000018.1"/>
</dbReference>
<dbReference type="SUPFAM" id="SSF48452">
    <property type="entry name" value="TPR-like"/>
    <property type="match status" value="1"/>
</dbReference>
<dbReference type="EMBL" id="JALAAR010000018">
    <property type="protein sequence ID" value="MEH8018982.1"/>
    <property type="molecule type" value="Genomic_DNA"/>
</dbReference>
<evidence type="ECO:0000313" key="2">
    <source>
        <dbReference type="EMBL" id="MEH8018982.1"/>
    </source>
</evidence>